<evidence type="ECO:0000313" key="2">
    <source>
        <dbReference type="EMBL" id="VEL40539.1"/>
    </source>
</evidence>
<reference evidence="2" key="1">
    <citation type="submission" date="2018-11" db="EMBL/GenBank/DDBJ databases">
        <authorList>
            <consortium name="Pathogen Informatics"/>
        </authorList>
    </citation>
    <scope>NUCLEOTIDE SEQUENCE</scope>
</reference>
<feature type="compositionally biased region" description="Acidic residues" evidence="1">
    <location>
        <begin position="26"/>
        <end position="38"/>
    </location>
</feature>
<feature type="region of interest" description="Disordered" evidence="1">
    <location>
        <begin position="224"/>
        <end position="291"/>
    </location>
</feature>
<sequence length="291" mass="29931">MAISTSEPPISPRRVGQGALTAFKCEDEEEEEDDEEREESLVFHRSNQINSPTDMPGQICLCPNGGAGGGSVAGGNGGSIPAVRLGATCGCQNSNCLSELTSDSPCHSPPGSRLFSFQALLPGGCGTSFSNALTIAASDSAFSVPSASQPPSCLISPFATHPGRHVSPLVYAPPPIPGQPGKTKEPLQPHRGAKRIQLASPTSTASIPNLTVAISGSNLVSSPFNSTTGTSPPALVSPGHSIPEAGSTRRRHDRTFDPSTVPSMTGRVGRRRPGEVAVEQTDLNSGEAQSG</sequence>
<dbReference type="EMBL" id="CAAALY010265330">
    <property type="protein sequence ID" value="VEL40539.1"/>
    <property type="molecule type" value="Genomic_DNA"/>
</dbReference>
<accession>A0A448XMW3</accession>
<dbReference type="Proteomes" id="UP000784294">
    <property type="component" value="Unassembled WGS sequence"/>
</dbReference>
<evidence type="ECO:0000313" key="3">
    <source>
        <dbReference type="Proteomes" id="UP000784294"/>
    </source>
</evidence>
<feature type="region of interest" description="Disordered" evidence="1">
    <location>
        <begin position="26"/>
        <end position="50"/>
    </location>
</feature>
<feature type="region of interest" description="Disordered" evidence="1">
    <location>
        <begin position="1"/>
        <end position="20"/>
    </location>
</feature>
<proteinExistence type="predicted"/>
<dbReference type="AlphaFoldDB" id="A0A448XMW3"/>
<gene>
    <name evidence="2" type="ORF">PXEA_LOCUS33979</name>
</gene>
<feature type="compositionally biased region" description="Polar residues" evidence="1">
    <location>
        <begin position="281"/>
        <end position="291"/>
    </location>
</feature>
<evidence type="ECO:0000256" key="1">
    <source>
        <dbReference type="SAM" id="MobiDB-lite"/>
    </source>
</evidence>
<comment type="caution">
    <text evidence="2">The sequence shown here is derived from an EMBL/GenBank/DDBJ whole genome shotgun (WGS) entry which is preliminary data.</text>
</comment>
<keyword evidence="3" id="KW-1185">Reference proteome</keyword>
<name>A0A448XMW3_9PLAT</name>
<organism evidence="2 3">
    <name type="scientific">Protopolystoma xenopodis</name>
    <dbReference type="NCBI Taxonomy" id="117903"/>
    <lineage>
        <taxon>Eukaryota</taxon>
        <taxon>Metazoa</taxon>
        <taxon>Spiralia</taxon>
        <taxon>Lophotrochozoa</taxon>
        <taxon>Platyhelminthes</taxon>
        <taxon>Monogenea</taxon>
        <taxon>Polyopisthocotylea</taxon>
        <taxon>Polystomatidea</taxon>
        <taxon>Polystomatidae</taxon>
        <taxon>Protopolystoma</taxon>
    </lineage>
</organism>
<protein>
    <submittedName>
        <fullName evidence="2">Uncharacterized protein</fullName>
    </submittedName>
</protein>